<protein>
    <submittedName>
        <fullName evidence="2">Uncharacterized protein</fullName>
    </submittedName>
</protein>
<evidence type="ECO:0000313" key="2">
    <source>
        <dbReference type="EMBL" id="GGO44957.1"/>
    </source>
</evidence>
<gene>
    <name evidence="2" type="ORF">GCM10012287_11710</name>
</gene>
<dbReference type="RefSeq" id="WP_229711642.1">
    <property type="nucleotide sequence ID" value="NZ_BMMP01000003.1"/>
</dbReference>
<dbReference type="EMBL" id="BMMP01000003">
    <property type="protein sequence ID" value="GGO44957.1"/>
    <property type="molecule type" value="Genomic_DNA"/>
</dbReference>
<sequence>MSATAAGPVHSGAGRTDDEGPELDFAVTSVRPMPGQAVPALAFRIAVSRSGGGPVRSLSLTTTVRIAVARRRYEHADLLTMARLFGQPEQWATSMQPLTWARVTTVVPPFDTRTETDLPVPCTRDAELAVTSYFHCVRDGEVPLDFLFNGTVFYEGPGGRLRTAQIAWSKEASHRLPAGMWHETLGRYGQGTSWVPLSSDAHDALVAHRDRHALPGWEETVRDLLDRAETPGGAGQRAVRGATWTP</sequence>
<dbReference type="Pfam" id="PF19562">
    <property type="entry name" value="DUF6084"/>
    <property type="match status" value="1"/>
</dbReference>
<organism evidence="2 3">
    <name type="scientific">Streptomyces daqingensis</name>
    <dbReference type="NCBI Taxonomy" id="1472640"/>
    <lineage>
        <taxon>Bacteria</taxon>
        <taxon>Bacillati</taxon>
        <taxon>Actinomycetota</taxon>
        <taxon>Actinomycetes</taxon>
        <taxon>Kitasatosporales</taxon>
        <taxon>Streptomycetaceae</taxon>
        <taxon>Streptomyces</taxon>
    </lineage>
</organism>
<comment type="caution">
    <text evidence="2">The sequence shown here is derived from an EMBL/GenBank/DDBJ whole genome shotgun (WGS) entry which is preliminary data.</text>
</comment>
<proteinExistence type="predicted"/>
<reference evidence="3" key="1">
    <citation type="journal article" date="2019" name="Int. J. Syst. Evol. Microbiol.">
        <title>The Global Catalogue of Microorganisms (GCM) 10K type strain sequencing project: providing services to taxonomists for standard genome sequencing and annotation.</title>
        <authorList>
            <consortium name="The Broad Institute Genomics Platform"/>
            <consortium name="The Broad Institute Genome Sequencing Center for Infectious Disease"/>
            <person name="Wu L."/>
            <person name="Ma J."/>
        </authorList>
    </citation>
    <scope>NUCLEOTIDE SEQUENCE [LARGE SCALE GENOMIC DNA]</scope>
    <source>
        <strain evidence="3">CGMCC 4.7178</strain>
    </source>
</reference>
<dbReference type="InterPro" id="IPR045730">
    <property type="entry name" value="DUF6084"/>
</dbReference>
<feature type="region of interest" description="Disordered" evidence="1">
    <location>
        <begin position="1"/>
        <end position="22"/>
    </location>
</feature>
<evidence type="ECO:0000313" key="3">
    <source>
        <dbReference type="Proteomes" id="UP000631535"/>
    </source>
</evidence>
<name>A0ABQ2LZK9_9ACTN</name>
<keyword evidence="3" id="KW-1185">Reference proteome</keyword>
<dbReference type="Proteomes" id="UP000631535">
    <property type="component" value="Unassembled WGS sequence"/>
</dbReference>
<accession>A0ABQ2LZK9</accession>
<evidence type="ECO:0000256" key="1">
    <source>
        <dbReference type="SAM" id="MobiDB-lite"/>
    </source>
</evidence>